<feature type="active site" evidence="9">
    <location>
        <position position="429"/>
    </location>
</feature>
<gene>
    <name evidence="12" type="ORF">SNE40_015224</name>
</gene>
<evidence type="ECO:0000313" key="13">
    <source>
        <dbReference type="Proteomes" id="UP001347796"/>
    </source>
</evidence>
<accession>A0AAN8JJM7</accession>
<feature type="domain" description="Glycoside hydrolase family 9" evidence="11">
    <location>
        <begin position="30"/>
        <end position="451"/>
    </location>
</feature>
<dbReference type="EC" id="3.2.1.4" evidence="10"/>
<feature type="signal peptide" evidence="10">
    <location>
        <begin position="1"/>
        <end position="16"/>
    </location>
</feature>
<keyword evidence="5 8" id="KW-0119">Carbohydrate metabolism</keyword>
<keyword evidence="6 8" id="KW-0326">Glycosidase</keyword>
<feature type="active site" evidence="9">
    <location>
        <position position="438"/>
    </location>
</feature>
<dbReference type="PANTHER" id="PTHR22298">
    <property type="entry name" value="ENDO-1,4-BETA-GLUCANASE"/>
    <property type="match status" value="1"/>
</dbReference>
<dbReference type="InterPro" id="IPR018221">
    <property type="entry name" value="Glyco_hydro_9_His_AS"/>
</dbReference>
<dbReference type="GO" id="GO:0008810">
    <property type="term" value="F:cellulase activity"/>
    <property type="evidence" value="ECO:0007669"/>
    <property type="project" value="UniProtKB-EC"/>
</dbReference>
<keyword evidence="13" id="KW-1185">Reference proteome</keyword>
<dbReference type="Pfam" id="PF00759">
    <property type="entry name" value="Glyco_hydro_9"/>
    <property type="match status" value="1"/>
</dbReference>
<evidence type="ECO:0000256" key="5">
    <source>
        <dbReference type="ARBA" id="ARBA00023277"/>
    </source>
</evidence>
<dbReference type="AlphaFoldDB" id="A0AAN8JJM7"/>
<comment type="caution">
    <text evidence="12">The sequence shown here is derived from an EMBL/GenBank/DDBJ whole genome shotgun (WGS) entry which is preliminary data.</text>
</comment>
<dbReference type="Gene3D" id="1.50.10.10">
    <property type="match status" value="1"/>
</dbReference>
<evidence type="ECO:0000256" key="7">
    <source>
        <dbReference type="ARBA" id="ARBA00023326"/>
    </source>
</evidence>
<dbReference type="InterPro" id="IPR033126">
    <property type="entry name" value="Glyco_hydro_9_Asp/Glu_AS"/>
</dbReference>
<evidence type="ECO:0000256" key="3">
    <source>
        <dbReference type="ARBA" id="ARBA00022801"/>
    </source>
</evidence>
<dbReference type="Proteomes" id="UP001347796">
    <property type="component" value="Unassembled WGS sequence"/>
</dbReference>
<comment type="catalytic activity">
    <reaction evidence="1 10">
        <text>Endohydrolysis of (1-&gt;4)-beta-D-glucosidic linkages in cellulose, lichenin and cereal beta-D-glucans.</text>
        <dbReference type="EC" id="3.2.1.4"/>
    </reaction>
</comment>
<evidence type="ECO:0000256" key="10">
    <source>
        <dbReference type="RuleBase" id="RU361166"/>
    </source>
</evidence>
<dbReference type="InterPro" id="IPR001701">
    <property type="entry name" value="Glyco_hydro_9"/>
</dbReference>
<dbReference type="GO" id="GO:0030245">
    <property type="term" value="P:cellulose catabolic process"/>
    <property type="evidence" value="ECO:0007669"/>
    <property type="project" value="UniProtKB-KW"/>
</dbReference>
<feature type="active site" evidence="8">
    <location>
        <position position="385"/>
    </location>
</feature>
<dbReference type="InterPro" id="IPR008928">
    <property type="entry name" value="6-hairpin_glycosidase_sf"/>
</dbReference>
<keyword evidence="7 8" id="KW-0624">Polysaccharide degradation</keyword>
<evidence type="ECO:0000256" key="1">
    <source>
        <dbReference type="ARBA" id="ARBA00000966"/>
    </source>
</evidence>
<keyword evidence="4 10" id="KW-0136">Cellulose degradation</keyword>
<evidence type="ECO:0000256" key="4">
    <source>
        <dbReference type="ARBA" id="ARBA00023001"/>
    </source>
</evidence>
<feature type="chain" id="PRO_5042666864" description="Endoglucanase" evidence="10">
    <location>
        <begin position="17"/>
        <end position="473"/>
    </location>
</feature>
<evidence type="ECO:0000256" key="8">
    <source>
        <dbReference type="PROSITE-ProRule" id="PRU10059"/>
    </source>
</evidence>
<dbReference type="PROSITE" id="PS00592">
    <property type="entry name" value="GH9_2"/>
    <property type="match status" value="1"/>
</dbReference>
<comment type="similarity">
    <text evidence="2 8 10">Belongs to the glycosyl hydrolase 9 (cellulase E) family.</text>
</comment>
<dbReference type="InterPro" id="IPR012341">
    <property type="entry name" value="6hp_glycosidase-like_sf"/>
</dbReference>
<dbReference type="PROSITE" id="PS00698">
    <property type="entry name" value="GH9_3"/>
    <property type="match status" value="1"/>
</dbReference>
<name>A0AAN8JJM7_PATCE</name>
<protein>
    <recommendedName>
        <fullName evidence="10">Endoglucanase</fullName>
        <ecNumber evidence="10">3.2.1.4</ecNumber>
    </recommendedName>
</protein>
<proteinExistence type="inferred from homology"/>
<evidence type="ECO:0000256" key="9">
    <source>
        <dbReference type="PROSITE-ProRule" id="PRU10060"/>
    </source>
</evidence>
<reference evidence="12 13" key="1">
    <citation type="submission" date="2024-01" db="EMBL/GenBank/DDBJ databases">
        <title>The genome of the rayed Mediterranean limpet Patella caerulea (Linnaeus, 1758).</title>
        <authorList>
            <person name="Anh-Thu Weber A."/>
            <person name="Halstead-Nussloch G."/>
        </authorList>
    </citation>
    <scope>NUCLEOTIDE SEQUENCE [LARGE SCALE GENOMIC DNA]</scope>
    <source>
        <strain evidence="12">AATW-2023a</strain>
        <tissue evidence="12">Whole specimen</tissue>
    </source>
</reference>
<keyword evidence="10" id="KW-0732">Signal</keyword>
<evidence type="ECO:0000259" key="11">
    <source>
        <dbReference type="Pfam" id="PF00759"/>
    </source>
</evidence>
<organism evidence="12 13">
    <name type="scientific">Patella caerulea</name>
    <name type="common">Rayed Mediterranean limpet</name>
    <dbReference type="NCBI Taxonomy" id="87958"/>
    <lineage>
        <taxon>Eukaryota</taxon>
        <taxon>Metazoa</taxon>
        <taxon>Spiralia</taxon>
        <taxon>Lophotrochozoa</taxon>
        <taxon>Mollusca</taxon>
        <taxon>Gastropoda</taxon>
        <taxon>Patellogastropoda</taxon>
        <taxon>Patelloidea</taxon>
        <taxon>Patellidae</taxon>
        <taxon>Patella</taxon>
    </lineage>
</organism>
<evidence type="ECO:0000256" key="2">
    <source>
        <dbReference type="ARBA" id="ARBA00007072"/>
    </source>
</evidence>
<dbReference type="SUPFAM" id="SSF48208">
    <property type="entry name" value="Six-hairpin glycosidases"/>
    <property type="match status" value="1"/>
</dbReference>
<keyword evidence="3 8" id="KW-0378">Hydrolase</keyword>
<evidence type="ECO:0000313" key="12">
    <source>
        <dbReference type="EMBL" id="KAK6177036.1"/>
    </source>
</evidence>
<sequence length="473" mass="52188">MLKLLVFVAVVASAWAAGPVTGGGHPAHNYADALGKSILFYDAQRSGKLPHNNPIHWRGDSALHDKGDNGEDLTGGWYDAGDNVKFNFPMASSATVLLWGMIQWKDAYQSANQLNQMYDMIKWPLDYFLKCWNPHTHTYYAQVGDGNADHSFWGRPEDMKMNRPAFKITASKPGSDVAGETAAALAAGSIAFKSHDHGYSGKLLTAAKSLYTFAKSHKGIYSQSIHNAAQFYSSSGYKDELCEAAMWLYKATGDKNYLNEAKSYHENAWAWALSWDDKKIACQLLLFEATKDNAYKAEVEGFFKGWLPGGSITYTPCGLAWRDQWGSTRYAANSAFVALMAADHGINALQYRKWAQSQINYILGDNNKCFSYMIGFGHKYPLRPHHRAASCPDIPKTCSPNVLHNSGPSPHLLVGALVGGPDAKDQYTDKREDYVHNEVACDYNSGFQSALAGLAHLVHVKSLPQADKAKCKC</sequence>
<evidence type="ECO:0000256" key="6">
    <source>
        <dbReference type="ARBA" id="ARBA00023295"/>
    </source>
</evidence>
<dbReference type="EMBL" id="JAZGQO010000010">
    <property type="protein sequence ID" value="KAK6177036.1"/>
    <property type="molecule type" value="Genomic_DNA"/>
</dbReference>